<dbReference type="GO" id="GO:0016616">
    <property type="term" value="F:oxidoreductase activity, acting on the CH-OH group of donors, NAD or NADP as acceptor"/>
    <property type="evidence" value="ECO:0007669"/>
    <property type="project" value="TreeGrafter"/>
</dbReference>
<dbReference type="Proteomes" id="UP000515204">
    <property type="component" value="Unplaced"/>
</dbReference>
<dbReference type="SUPFAM" id="SSF51735">
    <property type="entry name" value="NAD(P)-binding Rossmann-fold domains"/>
    <property type="match status" value="1"/>
</dbReference>
<dbReference type="PRINTS" id="PR00080">
    <property type="entry name" value="SDRFAMILY"/>
</dbReference>
<name>A0A6P3XVT3_DINQU</name>
<reference evidence="5" key="1">
    <citation type="submission" date="2025-08" db="UniProtKB">
        <authorList>
            <consortium name="RefSeq"/>
        </authorList>
    </citation>
    <scope>IDENTIFICATION</scope>
</reference>
<accession>A0A6P3XVT3</accession>
<dbReference type="GO" id="GO:0005811">
    <property type="term" value="C:lipid droplet"/>
    <property type="evidence" value="ECO:0007669"/>
    <property type="project" value="TreeGrafter"/>
</dbReference>
<evidence type="ECO:0000256" key="3">
    <source>
        <dbReference type="RuleBase" id="RU000363"/>
    </source>
</evidence>
<organism evidence="4 5">
    <name type="scientific">Dinoponera quadriceps</name>
    <name type="common">South American ant</name>
    <dbReference type="NCBI Taxonomy" id="609295"/>
    <lineage>
        <taxon>Eukaryota</taxon>
        <taxon>Metazoa</taxon>
        <taxon>Ecdysozoa</taxon>
        <taxon>Arthropoda</taxon>
        <taxon>Hexapoda</taxon>
        <taxon>Insecta</taxon>
        <taxon>Pterygota</taxon>
        <taxon>Neoptera</taxon>
        <taxon>Endopterygota</taxon>
        <taxon>Hymenoptera</taxon>
        <taxon>Apocrita</taxon>
        <taxon>Aculeata</taxon>
        <taxon>Formicoidea</taxon>
        <taxon>Formicidae</taxon>
        <taxon>Ponerinae</taxon>
        <taxon>Ponerini</taxon>
        <taxon>Dinoponera</taxon>
    </lineage>
</organism>
<dbReference type="GeneID" id="106748220"/>
<comment type="similarity">
    <text evidence="1 3">Belongs to the short-chain dehydrogenases/reductases (SDR) family.</text>
</comment>
<dbReference type="InterPro" id="IPR002347">
    <property type="entry name" value="SDR_fam"/>
</dbReference>
<dbReference type="PANTHER" id="PTHR24322">
    <property type="entry name" value="PKSB"/>
    <property type="match status" value="1"/>
</dbReference>
<dbReference type="PRINTS" id="PR00081">
    <property type="entry name" value="GDHRDH"/>
</dbReference>
<dbReference type="AlphaFoldDB" id="A0A6P3XVT3"/>
<keyword evidence="4" id="KW-1185">Reference proteome</keyword>
<sequence>MRLPNVSATQGSPWWTNANSVLHNEGRGAAITGAGHGIGRELAIGYASLGATVVCWDINEETNLQTMNKIKEMEKSSVHAYRCDVSDKNEIFKVAAKVKKEVGDVTILINNAGIAPLRTLLNYDINEISRVVDVNLMAHYWTMKTFLPNMIERNHGHVVAISSVAALHGIPHGTTYCTTKIAIR</sequence>
<evidence type="ECO:0000313" key="5">
    <source>
        <dbReference type="RefSeq" id="XP_014482028.1"/>
    </source>
</evidence>
<dbReference type="Gene3D" id="3.40.50.720">
    <property type="entry name" value="NAD(P)-binding Rossmann-like Domain"/>
    <property type="match status" value="1"/>
</dbReference>
<dbReference type="InterPro" id="IPR036291">
    <property type="entry name" value="NAD(P)-bd_dom_sf"/>
</dbReference>
<dbReference type="OrthoDB" id="5840532at2759"/>
<keyword evidence="2" id="KW-0560">Oxidoreductase</keyword>
<dbReference type="KEGG" id="dqu:106748220"/>
<gene>
    <name evidence="5" type="primary">LOC106748220</name>
</gene>
<evidence type="ECO:0000256" key="1">
    <source>
        <dbReference type="ARBA" id="ARBA00006484"/>
    </source>
</evidence>
<proteinExistence type="inferred from homology"/>
<evidence type="ECO:0000256" key="2">
    <source>
        <dbReference type="ARBA" id="ARBA00023002"/>
    </source>
</evidence>
<feature type="non-terminal residue" evidence="5">
    <location>
        <position position="184"/>
    </location>
</feature>
<dbReference type="Pfam" id="PF00106">
    <property type="entry name" value="adh_short"/>
    <property type="match status" value="1"/>
</dbReference>
<protein>
    <submittedName>
        <fullName evidence="5">Short-chain dehydrogenase/reductase family 16C member 6-like</fullName>
    </submittedName>
</protein>
<evidence type="ECO:0000313" key="4">
    <source>
        <dbReference type="Proteomes" id="UP000515204"/>
    </source>
</evidence>
<dbReference type="RefSeq" id="XP_014482028.1">
    <property type="nucleotide sequence ID" value="XM_014626542.1"/>
</dbReference>
<dbReference type="PANTHER" id="PTHR24322:SF736">
    <property type="entry name" value="RETINOL DEHYDROGENASE 10"/>
    <property type="match status" value="1"/>
</dbReference>